<dbReference type="Proteomes" id="UP000606580">
    <property type="component" value="Unassembled WGS sequence"/>
</dbReference>
<accession>A0A848D6L9</accession>
<protein>
    <submittedName>
        <fullName evidence="2">PIN domain-containing protein</fullName>
    </submittedName>
</protein>
<dbReference type="InterPro" id="IPR002716">
    <property type="entry name" value="PIN_dom"/>
</dbReference>
<evidence type="ECO:0000259" key="1">
    <source>
        <dbReference type="Pfam" id="PF01850"/>
    </source>
</evidence>
<evidence type="ECO:0000313" key="2">
    <source>
        <dbReference type="EMBL" id="NMG82760.1"/>
    </source>
</evidence>
<dbReference type="InterPro" id="IPR029060">
    <property type="entry name" value="PIN-like_dom_sf"/>
</dbReference>
<comment type="caution">
    <text evidence="2">The sequence shown here is derived from an EMBL/GenBank/DDBJ whole genome shotgun (WGS) entry which is preliminary data.</text>
</comment>
<evidence type="ECO:0000313" key="3">
    <source>
        <dbReference type="Proteomes" id="UP000606580"/>
    </source>
</evidence>
<dbReference type="AlphaFoldDB" id="A0A848D6L9"/>
<dbReference type="SUPFAM" id="SSF88723">
    <property type="entry name" value="PIN domain-like"/>
    <property type="match status" value="1"/>
</dbReference>
<dbReference type="Gene3D" id="3.40.50.1010">
    <property type="entry name" value="5'-nuclease"/>
    <property type="match status" value="1"/>
</dbReference>
<proteinExistence type="predicted"/>
<dbReference type="Pfam" id="PF01850">
    <property type="entry name" value="PIN"/>
    <property type="match status" value="1"/>
</dbReference>
<sequence>MIFYERCNYLMKESIYLDTSVVSYHTSKPSRDIIVLAHQEITRQWWHKAVERYDVFISEVVIEEASFGDPEAAKRRLKELIDFPHLELDNKVEEMAKIYMERLDIPEKSFRDAAHLALASTHNIDYLVTWNCTHLANGEVIKKLVMINNSLGIHTPIICTPEELMEV</sequence>
<dbReference type="EMBL" id="WNEG01000021">
    <property type="protein sequence ID" value="NMG82760.1"/>
    <property type="molecule type" value="Genomic_DNA"/>
</dbReference>
<organism evidence="2 3">
    <name type="scientific">Candidatus Ethanoperedens thermophilum</name>
    <dbReference type="NCBI Taxonomy" id="2766897"/>
    <lineage>
        <taxon>Archaea</taxon>
        <taxon>Methanobacteriati</taxon>
        <taxon>Methanobacteriota</taxon>
        <taxon>Stenosarchaea group</taxon>
        <taxon>Methanomicrobia</taxon>
        <taxon>Methanosarcinales</taxon>
        <taxon>Methanosarcinales incertae sedis</taxon>
        <taxon>GOM Arc I cluster</taxon>
        <taxon>Candidatus Ethanoperedens</taxon>
    </lineage>
</organism>
<dbReference type="CDD" id="cd18687">
    <property type="entry name" value="PIN_VapC-like"/>
    <property type="match status" value="1"/>
</dbReference>
<reference evidence="2" key="1">
    <citation type="journal article" date="2020" name="MBio">
        <title>'Candidatus Ethanoperedens,' a Thermophilic Genus of Archaea Mediating the Anaerobic Oxidation of Ethane.</title>
        <authorList>
            <person name="Hahn C.J."/>
            <person name="Laso-Perez R."/>
            <person name="Vulcano F."/>
            <person name="Vaziourakis K.M."/>
            <person name="Stokke R."/>
            <person name="Steen I.H."/>
            <person name="Teske A."/>
            <person name="Boetius A."/>
            <person name="Liebeke M."/>
            <person name="Amann R."/>
            <person name="Knittel K."/>
            <person name="Wegener G."/>
        </authorList>
    </citation>
    <scope>NUCLEOTIDE SEQUENCE</scope>
    <source>
        <strain evidence="2">GoM-Arc1-LC-WB58</strain>
    </source>
</reference>
<name>A0A848D6L9_9EURY</name>
<feature type="domain" description="PIN" evidence="1">
    <location>
        <begin position="15"/>
        <end position="129"/>
    </location>
</feature>
<gene>
    <name evidence="2" type="ORF">GIS02_00965</name>
</gene>